<proteinExistence type="predicted"/>
<evidence type="ECO:0000256" key="4">
    <source>
        <dbReference type="ARBA" id="ARBA00022771"/>
    </source>
</evidence>
<evidence type="ECO:0000256" key="7">
    <source>
        <dbReference type="ARBA" id="ARBA00023125"/>
    </source>
</evidence>
<evidence type="ECO:0000256" key="9">
    <source>
        <dbReference type="ARBA" id="ARBA00023242"/>
    </source>
</evidence>
<keyword evidence="7" id="KW-0238">DNA-binding</keyword>
<dbReference type="PANTHER" id="PTHR24384">
    <property type="entry name" value="FINGER PUTATIVE TRANSCRIPTION FACTOR FAMILY-RELATED"/>
    <property type="match status" value="1"/>
</dbReference>
<feature type="domain" description="C2H2-type" evidence="13">
    <location>
        <begin position="552"/>
        <end position="574"/>
    </location>
</feature>
<feature type="compositionally biased region" description="Low complexity" evidence="12">
    <location>
        <begin position="257"/>
        <end position="271"/>
    </location>
</feature>
<evidence type="ECO:0000256" key="12">
    <source>
        <dbReference type="SAM" id="MobiDB-lite"/>
    </source>
</evidence>
<keyword evidence="2" id="KW-0479">Metal-binding</keyword>
<feature type="domain" description="C2H2-type" evidence="13">
    <location>
        <begin position="734"/>
        <end position="761"/>
    </location>
</feature>
<feature type="region of interest" description="Disordered" evidence="12">
    <location>
        <begin position="249"/>
        <end position="281"/>
    </location>
</feature>
<feature type="domain" description="C2H2-type" evidence="13">
    <location>
        <begin position="900"/>
        <end position="927"/>
    </location>
</feature>
<feature type="coiled-coil region" evidence="11">
    <location>
        <begin position="168"/>
        <end position="199"/>
    </location>
</feature>
<dbReference type="PANTHER" id="PTHR24384:SF189">
    <property type="entry name" value="C2H2-TYPE DOMAIN-CONTAINING PROTEIN-RELATED"/>
    <property type="match status" value="1"/>
</dbReference>
<feature type="domain" description="C2H2-type" evidence="13">
    <location>
        <begin position="349"/>
        <end position="376"/>
    </location>
</feature>
<feature type="domain" description="C2H2-type" evidence="13">
    <location>
        <begin position="765"/>
        <end position="792"/>
    </location>
</feature>
<feature type="region of interest" description="Disordered" evidence="12">
    <location>
        <begin position="578"/>
        <end position="641"/>
    </location>
</feature>
<feature type="domain" description="C2H2-type" evidence="13">
    <location>
        <begin position="649"/>
        <end position="676"/>
    </location>
</feature>
<evidence type="ECO:0000256" key="6">
    <source>
        <dbReference type="ARBA" id="ARBA00023015"/>
    </source>
</evidence>
<evidence type="ECO:0000256" key="1">
    <source>
        <dbReference type="ARBA" id="ARBA00004123"/>
    </source>
</evidence>
<evidence type="ECO:0000256" key="10">
    <source>
        <dbReference type="PROSITE-ProRule" id="PRU00042"/>
    </source>
</evidence>
<feature type="compositionally biased region" description="Basic and acidic residues" evidence="12">
    <location>
        <begin position="578"/>
        <end position="610"/>
    </location>
</feature>
<evidence type="ECO:0000256" key="5">
    <source>
        <dbReference type="ARBA" id="ARBA00022833"/>
    </source>
</evidence>
<dbReference type="SUPFAM" id="SSF57667">
    <property type="entry name" value="beta-beta-alpha zinc fingers"/>
    <property type="match status" value="7"/>
</dbReference>
<comment type="caution">
    <text evidence="14">The sequence shown here is derived from an EMBL/GenBank/DDBJ whole genome shotgun (WGS) entry which is preliminary data.</text>
</comment>
<dbReference type="InterPro" id="IPR036236">
    <property type="entry name" value="Znf_C2H2_sf"/>
</dbReference>
<evidence type="ECO:0000256" key="2">
    <source>
        <dbReference type="ARBA" id="ARBA00022723"/>
    </source>
</evidence>
<keyword evidence="9" id="KW-0539">Nucleus</keyword>
<organism evidence="14 15">
    <name type="scientific">Plutella xylostella</name>
    <name type="common">Diamondback moth</name>
    <name type="synonym">Plutella maculipennis</name>
    <dbReference type="NCBI Taxonomy" id="51655"/>
    <lineage>
        <taxon>Eukaryota</taxon>
        <taxon>Metazoa</taxon>
        <taxon>Ecdysozoa</taxon>
        <taxon>Arthropoda</taxon>
        <taxon>Hexapoda</taxon>
        <taxon>Insecta</taxon>
        <taxon>Pterygota</taxon>
        <taxon>Neoptera</taxon>
        <taxon>Endopterygota</taxon>
        <taxon>Lepidoptera</taxon>
        <taxon>Glossata</taxon>
        <taxon>Ditrysia</taxon>
        <taxon>Yponomeutoidea</taxon>
        <taxon>Plutellidae</taxon>
        <taxon>Plutella</taxon>
    </lineage>
</organism>
<reference evidence="14 15" key="1">
    <citation type="submission" date="2021-06" db="EMBL/GenBank/DDBJ databases">
        <title>A haploid diamondback moth (Plutella xylostella L.) genome assembly resolves 31 chromosomes and identifies a diamide resistance mutation.</title>
        <authorList>
            <person name="Ward C.M."/>
            <person name="Perry K.D."/>
            <person name="Baker G."/>
            <person name="Powis K."/>
            <person name="Heckel D.G."/>
            <person name="Baxter S.W."/>
        </authorList>
    </citation>
    <scope>NUCLEOTIDE SEQUENCE [LARGE SCALE GENOMIC DNA]</scope>
    <source>
        <strain evidence="14 15">LV</strain>
        <tissue evidence="14">Single pupa</tissue>
    </source>
</reference>
<keyword evidence="5" id="KW-0862">Zinc</keyword>
<feature type="compositionally biased region" description="Basic residues" evidence="12">
    <location>
        <begin position="611"/>
        <end position="623"/>
    </location>
</feature>
<feature type="domain" description="C2H2-type" evidence="13">
    <location>
        <begin position="928"/>
        <end position="956"/>
    </location>
</feature>
<dbReference type="EMBL" id="JAHIBW010000024">
    <property type="protein sequence ID" value="KAG7298500.1"/>
    <property type="molecule type" value="Genomic_DNA"/>
</dbReference>
<dbReference type="Pfam" id="PF00096">
    <property type="entry name" value="zf-C2H2"/>
    <property type="match status" value="8"/>
</dbReference>
<evidence type="ECO:0000259" key="13">
    <source>
        <dbReference type="PROSITE" id="PS50157"/>
    </source>
</evidence>
<dbReference type="InterPro" id="IPR050752">
    <property type="entry name" value="C2H2-ZF_domain"/>
</dbReference>
<feature type="domain" description="C2H2-type" evidence="13">
    <location>
        <begin position="833"/>
        <end position="860"/>
    </location>
</feature>
<comment type="subcellular location">
    <subcellularLocation>
        <location evidence="1">Nucleus</location>
    </subcellularLocation>
</comment>
<keyword evidence="3" id="KW-0677">Repeat</keyword>
<feature type="compositionally biased region" description="Basic residues" evidence="12">
    <location>
        <begin position="88"/>
        <end position="103"/>
    </location>
</feature>
<keyword evidence="8" id="KW-0804">Transcription</keyword>
<accession>A0ABQ7Q186</accession>
<dbReference type="Proteomes" id="UP000823941">
    <property type="component" value="Chromosome 24"/>
</dbReference>
<keyword evidence="15" id="KW-1185">Reference proteome</keyword>
<evidence type="ECO:0000256" key="11">
    <source>
        <dbReference type="SAM" id="Coils"/>
    </source>
</evidence>
<feature type="domain" description="C2H2-type" evidence="13">
    <location>
        <begin position="706"/>
        <end position="733"/>
    </location>
</feature>
<feature type="domain" description="C2H2-type" evidence="13">
    <location>
        <begin position="293"/>
        <end position="320"/>
    </location>
</feature>
<dbReference type="SMART" id="SM00355">
    <property type="entry name" value="ZnF_C2H2"/>
    <property type="match status" value="15"/>
</dbReference>
<dbReference type="PROSITE" id="PS00028">
    <property type="entry name" value="ZINC_FINGER_C2H2_1"/>
    <property type="match status" value="15"/>
</dbReference>
<evidence type="ECO:0000313" key="15">
    <source>
        <dbReference type="Proteomes" id="UP000823941"/>
    </source>
</evidence>
<dbReference type="InterPro" id="IPR013087">
    <property type="entry name" value="Znf_C2H2_type"/>
</dbReference>
<sequence>MEVDPLSTECIIFESIEYGKDNVEDISSNAVIKEEETGFDYVEKPQQSGEISTLVKDETEATTLIVSPVVDSTTLDSTEQKEPKIKVKKEKKKDKKLKDKKSKVKIEKQPKKRQRRIANYEMPEEIPGAIPFYGCSVCDTKYTSLQALQYHVTQHKDRLTSWDLRVKNQQIKKKLKKEKKRLKKLKDGVKEEEVKVKEEVELPVDLEEFVENLANNTNESADLLTNNQIPASFNNQNDTTENAAQNSEINDNQTSDNQNHSSENVNNCNNNETEENGEVNNTQDQSLNLEKIFKCGLCLKQFSLGYYLKLHVRSHTGEKPYHCDQCGISFITASKLGRHRKRAHLAVRFECRICHRTYTRLEFLTRHFNKHHAEDKIEGEPYDYNAILPYLKELEEELQRKKEEEMKQKQETKDEFFPFLDSKPSTEELWPLCPETVKQEIEVKPEIKQECDVQDDVMDVGADDFHDSFPEEDLAPLPMKNEDQSDEDYFPEDTWLPPVSPKIEVSDLKPLKSKNKRLGSNGALQCEICEKSIKSQSYMRIHLRTHSGDRPYKCYVCNKGFITASKMNRHVMTHGMDWDSEKQKEADESAMKNEAEDAEADGVKDENNPKERKKRKPGRKRSKVPIPPKHKPEYINGEKVNRRKQKRPHACEFCYKRFLYVEALQIHMHVHNGEQKSYVCNFCLDKFDDEESLKTHEVCHGGPQPYLCTICGRAYKKKESMVYHRRMHDSDKKFQCDVCPKSFNAQCKLQRHLMSHRPDKYVVRYECPVCAHMFNTKYHVEMHLSTHEKEGVILQENRGQVLAMVMQNARKIPLENDSPSSQKNLIPSDERSRICNICGEIFNHFYYLEQHLKTHGSKFSIETQQEVEEKKYICQVCNKGFKLSYYLKLHSFTHTKEKPYICQQCGKGFITKGKLKRHLETHAGLKKYQCHICCKFFTRPSYLRIHVRTIHGNQDYNFKADMDYDMGMPMVDNCGMSMTHDSV</sequence>
<evidence type="ECO:0000256" key="8">
    <source>
        <dbReference type="ARBA" id="ARBA00023163"/>
    </source>
</evidence>
<gene>
    <name evidence="14" type="ORF">JYU34_018134</name>
</gene>
<feature type="domain" description="C2H2-type" evidence="13">
    <location>
        <begin position="524"/>
        <end position="551"/>
    </location>
</feature>
<keyword evidence="11" id="KW-0175">Coiled coil</keyword>
<evidence type="ECO:0000256" key="3">
    <source>
        <dbReference type="ARBA" id="ARBA00022737"/>
    </source>
</evidence>
<name>A0ABQ7Q186_PLUXY</name>
<feature type="domain" description="C2H2-type" evidence="13">
    <location>
        <begin position="872"/>
        <end position="899"/>
    </location>
</feature>
<feature type="domain" description="C2H2-type" evidence="13">
    <location>
        <begin position="678"/>
        <end position="705"/>
    </location>
</feature>
<dbReference type="PROSITE" id="PS50157">
    <property type="entry name" value="ZINC_FINGER_C2H2_2"/>
    <property type="match status" value="14"/>
</dbReference>
<keyword evidence="4 10" id="KW-0863">Zinc-finger</keyword>
<feature type="region of interest" description="Disordered" evidence="12">
    <location>
        <begin position="88"/>
        <end position="117"/>
    </location>
</feature>
<keyword evidence="6" id="KW-0805">Transcription regulation</keyword>
<evidence type="ECO:0000313" key="14">
    <source>
        <dbReference type="EMBL" id="KAG7298500.1"/>
    </source>
</evidence>
<dbReference type="Gene3D" id="3.30.160.60">
    <property type="entry name" value="Classic Zinc Finger"/>
    <property type="match status" value="12"/>
</dbReference>
<protein>
    <recommendedName>
        <fullName evidence="13">C2H2-type domain-containing protein</fullName>
    </recommendedName>
</protein>
<feature type="domain" description="C2H2-type" evidence="13">
    <location>
        <begin position="321"/>
        <end position="349"/>
    </location>
</feature>